<gene>
    <name evidence="3" type="ORF">ABJ99_3308</name>
</gene>
<dbReference type="InterPro" id="IPR001173">
    <property type="entry name" value="Glyco_trans_2-like"/>
</dbReference>
<proteinExistence type="predicted"/>
<sequence>MDAIVKNISSIGLHKPLLSIVCPAYNQVAFIAQTLDGFLAQQTRFNYEILIHDDASTDGTASLIARYAKRHPTIIRAFYQQVNQYSQGIACVPGLFAEARGRYIAFCEADDYWTDPRKLQMQVDFLESHPDYVITYHDAFVFDENGQYGLQLSGRLRNDATALELQKARRISTLTTCFRNVFSSMPPELQIRLAPLNDLCWWSLLGAHGKGKFIGEIKPAAYRRHPGGIFSMRSDKCKVHMNLQTCSSLANYYNRLGDQVLYEHFLMQSICLSLAALGPRRKVQTLLILARNFIVNLSQRIVSATGKTHVR</sequence>
<comment type="caution">
    <text evidence="3">The sequence shown here is derived from an EMBL/GenBank/DDBJ whole genome shotgun (WGS) entry which is preliminary data.</text>
</comment>
<evidence type="ECO:0000259" key="2">
    <source>
        <dbReference type="Pfam" id="PF00535"/>
    </source>
</evidence>
<feature type="domain" description="Glycosyltransferase 2-like" evidence="2">
    <location>
        <begin position="19"/>
        <end position="159"/>
    </location>
</feature>
<dbReference type="RefSeq" id="WP_054086563.1">
    <property type="nucleotide sequence ID" value="NZ_LGLN01000065.1"/>
</dbReference>
<dbReference type="Pfam" id="PF00535">
    <property type="entry name" value="Glycos_transf_2"/>
    <property type="match status" value="1"/>
</dbReference>
<evidence type="ECO:0000313" key="3">
    <source>
        <dbReference type="EMBL" id="KPC28151.1"/>
    </source>
</evidence>
<evidence type="ECO:0000256" key="1">
    <source>
        <dbReference type="ARBA" id="ARBA00022519"/>
    </source>
</evidence>
<dbReference type="GO" id="GO:0016758">
    <property type="term" value="F:hexosyltransferase activity"/>
    <property type="evidence" value="ECO:0007669"/>
    <property type="project" value="UniProtKB-ARBA"/>
</dbReference>
<dbReference type="PANTHER" id="PTHR22916">
    <property type="entry name" value="GLYCOSYLTRANSFERASE"/>
    <property type="match status" value="1"/>
</dbReference>
<reference evidence="3 4" key="1">
    <citation type="submission" date="2015-07" db="EMBL/GenBank/DDBJ databases">
        <authorList>
            <person name="Noorani M."/>
        </authorList>
    </citation>
    <scope>NUCLEOTIDE SEQUENCE [LARGE SCALE GENOMIC DNA]</scope>
    <source>
        <strain evidence="3 4">0788_9</strain>
    </source>
</reference>
<dbReference type="AlphaFoldDB" id="A0A0N0GEA6"/>
<organism evidence="3 4">
    <name type="scientific">Pseudomonas syringae pv. cilantro</name>
    <dbReference type="NCBI Taxonomy" id="81035"/>
    <lineage>
        <taxon>Bacteria</taxon>
        <taxon>Pseudomonadati</taxon>
        <taxon>Pseudomonadota</taxon>
        <taxon>Gammaproteobacteria</taxon>
        <taxon>Pseudomonadales</taxon>
        <taxon>Pseudomonadaceae</taxon>
        <taxon>Pseudomonas</taxon>
        <taxon>Pseudomonas syringae</taxon>
    </lineage>
</organism>
<dbReference type="InterPro" id="IPR029044">
    <property type="entry name" value="Nucleotide-diphossugar_trans"/>
</dbReference>
<name>A0A0N0GEA6_PSESX</name>
<dbReference type="PATRIC" id="fig|81035.3.peg.3544"/>
<accession>A0A0N0GEA6</accession>
<keyword evidence="1" id="KW-0472">Membrane</keyword>
<dbReference type="Gene3D" id="3.90.550.10">
    <property type="entry name" value="Spore Coat Polysaccharide Biosynthesis Protein SpsA, Chain A"/>
    <property type="match status" value="1"/>
</dbReference>
<dbReference type="PANTHER" id="PTHR22916:SF3">
    <property type="entry name" value="UDP-GLCNAC:BETAGAL BETA-1,3-N-ACETYLGLUCOSAMINYLTRANSFERASE-LIKE PROTEIN 1"/>
    <property type="match status" value="1"/>
</dbReference>
<dbReference type="EMBL" id="LGLN01000065">
    <property type="protein sequence ID" value="KPC28151.1"/>
    <property type="molecule type" value="Genomic_DNA"/>
</dbReference>
<keyword evidence="3" id="KW-0808">Transferase</keyword>
<dbReference type="SUPFAM" id="SSF53448">
    <property type="entry name" value="Nucleotide-diphospho-sugar transferases"/>
    <property type="match status" value="1"/>
</dbReference>
<reference evidence="3 4" key="2">
    <citation type="submission" date="2015-10" db="EMBL/GenBank/DDBJ databases">
        <title>Comparative genomics and high-throughput reverse genetic screens identify a new phytobacterial MAMP and an Arabidopsis receptor required for immune elicitation.</title>
        <authorList>
            <person name="Mott G.A."/>
            <person name="Thakur S."/>
            <person name="Wang P.W."/>
            <person name="Desveaux D."/>
            <person name="Guttman D.S."/>
        </authorList>
    </citation>
    <scope>NUCLEOTIDE SEQUENCE [LARGE SCALE GENOMIC DNA]</scope>
    <source>
        <strain evidence="3 4">0788_9</strain>
    </source>
</reference>
<dbReference type="Proteomes" id="UP000037891">
    <property type="component" value="Unassembled WGS sequence"/>
</dbReference>
<keyword evidence="1" id="KW-0997">Cell inner membrane</keyword>
<keyword evidence="1" id="KW-1003">Cell membrane</keyword>
<protein>
    <submittedName>
        <fullName evidence="3">Glycosyl transferase family protein</fullName>
    </submittedName>
</protein>
<evidence type="ECO:0000313" key="4">
    <source>
        <dbReference type="Proteomes" id="UP000037891"/>
    </source>
</evidence>